<accession>A0AAD8NIC7</accession>
<dbReference type="Proteomes" id="UP001229421">
    <property type="component" value="Unassembled WGS sequence"/>
</dbReference>
<comment type="caution">
    <text evidence="1">The sequence shown here is derived from an EMBL/GenBank/DDBJ whole genome shotgun (WGS) entry which is preliminary data.</text>
</comment>
<dbReference type="AlphaFoldDB" id="A0AAD8NIC7"/>
<gene>
    <name evidence="1" type="ORF">QVD17_35681</name>
</gene>
<name>A0AAD8NIC7_TARER</name>
<reference evidence="1" key="1">
    <citation type="journal article" date="2023" name="bioRxiv">
        <title>Improved chromosome-level genome assembly for marigold (Tagetes erecta).</title>
        <authorList>
            <person name="Jiang F."/>
            <person name="Yuan L."/>
            <person name="Wang S."/>
            <person name="Wang H."/>
            <person name="Xu D."/>
            <person name="Wang A."/>
            <person name="Fan W."/>
        </authorList>
    </citation>
    <scope>NUCLEOTIDE SEQUENCE</scope>
    <source>
        <strain evidence="1">WSJ</strain>
        <tissue evidence="1">Leaf</tissue>
    </source>
</reference>
<keyword evidence="2" id="KW-1185">Reference proteome</keyword>
<proteinExistence type="predicted"/>
<dbReference type="EMBL" id="JAUHHV010000010">
    <property type="protein sequence ID" value="KAK1409156.1"/>
    <property type="molecule type" value="Genomic_DNA"/>
</dbReference>
<protein>
    <submittedName>
        <fullName evidence="1">Uncharacterized protein</fullName>
    </submittedName>
</protein>
<sequence length="104" mass="11913">MSSDAENRTESRFPVSSMILERYKEIETYKFGPVVDAICHAEPWTGGSGRGRRKRGGVGMLVDEDRTSLGSSLKELMWWRGQYQVQRDGEETRKETRCGEDHTL</sequence>
<organism evidence="1 2">
    <name type="scientific">Tagetes erecta</name>
    <name type="common">African marigold</name>
    <dbReference type="NCBI Taxonomy" id="13708"/>
    <lineage>
        <taxon>Eukaryota</taxon>
        <taxon>Viridiplantae</taxon>
        <taxon>Streptophyta</taxon>
        <taxon>Embryophyta</taxon>
        <taxon>Tracheophyta</taxon>
        <taxon>Spermatophyta</taxon>
        <taxon>Magnoliopsida</taxon>
        <taxon>eudicotyledons</taxon>
        <taxon>Gunneridae</taxon>
        <taxon>Pentapetalae</taxon>
        <taxon>asterids</taxon>
        <taxon>campanulids</taxon>
        <taxon>Asterales</taxon>
        <taxon>Asteraceae</taxon>
        <taxon>Asteroideae</taxon>
        <taxon>Heliantheae alliance</taxon>
        <taxon>Tageteae</taxon>
        <taxon>Tagetes</taxon>
    </lineage>
</organism>
<evidence type="ECO:0000313" key="2">
    <source>
        <dbReference type="Proteomes" id="UP001229421"/>
    </source>
</evidence>
<evidence type="ECO:0000313" key="1">
    <source>
        <dbReference type="EMBL" id="KAK1409156.1"/>
    </source>
</evidence>